<dbReference type="EMBL" id="ACPB03021135">
    <property type="status" value="NOT_ANNOTATED_CDS"/>
    <property type="molecule type" value="Genomic_DNA"/>
</dbReference>
<organism evidence="1 2">
    <name type="scientific">Rhodnius prolixus</name>
    <name type="common">Triatomid bug</name>
    <dbReference type="NCBI Taxonomy" id="13249"/>
    <lineage>
        <taxon>Eukaryota</taxon>
        <taxon>Metazoa</taxon>
        <taxon>Ecdysozoa</taxon>
        <taxon>Arthropoda</taxon>
        <taxon>Hexapoda</taxon>
        <taxon>Insecta</taxon>
        <taxon>Pterygota</taxon>
        <taxon>Neoptera</taxon>
        <taxon>Paraneoptera</taxon>
        <taxon>Hemiptera</taxon>
        <taxon>Heteroptera</taxon>
        <taxon>Panheteroptera</taxon>
        <taxon>Cimicomorpha</taxon>
        <taxon>Reduviidae</taxon>
        <taxon>Triatominae</taxon>
        <taxon>Rhodnius</taxon>
    </lineage>
</organism>
<name>T1IDD7_RHOPR</name>
<dbReference type="AlphaFoldDB" id="T1IDD7"/>
<dbReference type="EnsemblMetazoa" id="RPRC014307-RA">
    <property type="protein sequence ID" value="RPRC014307-PA"/>
    <property type="gene ID" value="RPRC014307"/>
</dbReference>
<dbReference type="InParanoid" id="T1IDD7"/>
<keyword evidence="2" id="KW-1185">Reference proteome</keyword>
<dbReference type="HOGENOM" id="CLU_2405735_0_0_1"/>
<dbReference type="VEuPathDB" id="VectorBase:RPRC014307"/>
<dbReference type="Proteomes" id="UP000015103">
    <property type="component" value="Unassembled WGS sequence"/>
</dbReference>
<protein>
    <submittedName>
        <fullName evidence="1">Uncharacterized protein</fullName>
    </submittedName>
</protein>
<sequence length="93" mass="10306">MTIIVVDTASLYTGNYCDQVKFLNIFLVCFVADAGQIVIVILSQDNGYHSQIANRLKENITEQASAIQSTPMIYIVPNDLNYIGAWTVIPILP</sequence>
<evidence type="ECO:0000313" key="2">
    <source>
        <dbReference type="Proteomes" id="UP000015103"/>
    </source>
</evidence>
<evidence type="ECO:0000313" key="1">
    <source>
        <dbReference type="EnsemblMetazoa" id="RPRC014307-PA"/>
    </source>
</evidence>
<proteinExistence type="predicted"/>
<reference evidence="1" key="1">
    <citation type="submission" date="2015-05" db="UniProtKB">
        <authorList>
            <consortium name="EnsemblMetazoa"/>
        </authorList>
    </citation>
    <scope>IDENTIFICATION</scope>
</reference>
<accession>T1IDD7</accession>